<dbReference type="Proteomes" id="UP000663846">
    <property type="component" value="Unassembled WGS sequence"/>
</dbReference>
<evidence type="ECO:0000313" key="2">
    <source>
        <dbReference type="EMBL" id="CAE6367041.1"/>
    </source>
</evidence>
<evidence type="ECO:0000313" key="3">
    <source>
        <dbReference type="Proteomes" id="UP000663846"/>
    </source>
</evidence>
<reference evidence="2" key="1">
    <citation type="submission" date="2021-01" db="EMBL/GenBank/DDBJ databases">
        <authorList>
            <person name="Kaushik A."/>
        </authorList>
    </citation>
    <scope>NUCLEOTIDE SEQUENCE</scope>
    <source>
        <strain evidence="2">AG1-1C</strain>
    </source>
</reference>
<organism evidence="2 3">
    <name type="scientific">Rhizoctonia solani</name>
    <dbReference type="NCBI Taxonomy" id="456999"/>
    <lineage>
        <taxon>Eukaryota</taxon>
        <taxon>Fungi</taxon>
        <taxon>Dikarya</taxon>
        <taxon>Basidiomycota</taxon>
        <taxon>Agaricomycotina</taxon>
        <taxon>Agaricomycetes</taxon>
        <taxon>Cantharellales</taxon>
        <taxon>Ceratobasidiaceae</taxon>
        <taxon>Rhizoctonia</taxon>
    </lineage>
</organism>
<dbReference type="EMBL" id="CAJMWS010000112">
    <property type="protein sequence ID" value="CAE6367041.1"/>
    <property type="molecule type" value="Genomic_DNA"/>
</dbReference>
<sequence>MSTGGEPYDIRERGYPEQTIKQKEAESSPPSFEGLRAEFEQQFTSKKWRGAQNLSSRSTNRRALVIGVNYGNRRPPGGLTGTSVDALRVIKMLETFGYKPTDICVLADITIPTTSFGIDLEDDDDAESRLPKRINIGSDGLRPTVVPGSIDFCIFLDMAITSHTNRALLLISVSCRKMLNSNHFKIAKVAFAGMMYGVQVNGKKNHHLFPKRPRYYGTTTSIGYSLTG</sequence>
<evidence type="ECO:0000256" key="1">
    <source>
        <dbReference type="SAM" id="MobiDB-lite"/>
    </source>
</evidence>
<dbReference type="AlphaFoldDB" id="A0A8H2WFP9"/>
<name>A0A8H2WFP9_9AGAM</name>
<accession>A0A8H2WFP9</accession>
<feature type="compositionally biased region" description="Basic and acidic residues" evidence="1">
    <location>
        <begin position="8"/>
        <end position="26"/>
    </location>
</feature>
<comment type="caution">
    <text evidence="2">The sequence shown here is derived from an EMBL/GenBank/DDBJ whole genome shotgun (WGS) entry which is preliminary data.</text>
</comment>
<protein>
    <submittedName>
        <fullName evidence="2">Uncharacterized protein</fullName>
    </submittedName>
</protein>
<gene>
    <name evidence="2" type="ORF">RDB_LOCUS23375</name>
</gene>
<proteinExistence type="predicted"/>
<dbReference type="Gene3D" id="3.40.50.12660">
    <property type="match status" value="1"/>
</dbReference>
<feature type="region of interest" description="Disordered" evidence="1">
    <location>
        <begin position="1"/>
        <end position="33"/>
    </location>
</feature>